<dbReference type="GO" id="GO:0046872">
    <property type="term" value="F:metal ion binding"/>
    <property type="evidence" value="ECO:0007669"/>
    <property type="project" value="UniProtKB-KW"/>
</dbReference>
<sequence length="124" mass="13196">MLDENREDNWVRAGAVADVDPGGAIAVRCTPPIALFNVDGEFYATDEMCSHGESSLVDGYIEDATVECAFHYAVFSIKDGSVLAAPATEPLCTYETRVINGEVFVNAVRRGSRAGCLGTCGISK</sequence>
<evidence type="ECO:0000259" key="5">
    <source>
        <dbReference type="PROSITE" id="PS51296"/>
    </source>
</evidence>
<reference evidence="6 7" key="1">
    <citation type="submission" date="2015-11" db="EMBL/GenBank/DDBJ databases">
        <title>Expanding the genomic diversity of Burkholderia species for the development of highly accurate diagnostics.</title>
        <authorList>
            <person name="Sahl J."/>
            <person name="Keim P."/>
            <person name="Wagner D."/>
        </authorList>
    </citation>
    <scope>NUCLEOTIDE SEQUENCE [LARGE SCALE GENOMIC DNA]</scope>
    <source>
        <strain evidence="6 7">MSMB378WGS</strain>
    </source>
</reference>
<keyword evidence="1" id="KW-0001">2Fe-2S</keyword>
<feature type="domain" description="Rieske" evidence="5">
    <location>
        <begin position="11"/>
        <end position="105"/>
    </location>
</feature>
<protein>
    <recommendedName>
        <fullName evidence="5">Rieske domain-containing protein</fullName>
    </recommendedName>
</protein>
<accession>A0AAW3PAL3</accession>
<keyword evidence="4" id="KW-0411">Iron-sulfur</keyword>
<dbReference type="Pfam" id="PF00355">
    <property type="entry name" value="Rieske"/>
    <property type="match status" value="1"/>
</dbReference>
<dbReference type="Proteomes" id="UP000063236">
    <property type="component" value="Unassembled WGS sequence"/>
</dbReference>
<comment type="caution">
    <text evidence="6">The sequence shown here is derived from an EMBL/GenBank/DDBJ whole genome shotgun (WGS) entry which is preliminary data.</text>
</comment>
<keyword evidence="2" id="KW-0479">Metal-binding</keyword>
<dbReference type="InterPro" id="IPR017941">
    <property type="entry name" value="Rieske_2Fe-2S"/>
</dbReference>
<dbReference type="SUPFAM" id="SSF50022">
    <property type="entry name" value="ISP domain"/>
    <property type="match status" value="1"/>
</dbReference>
<evidence type="ECO:0000313" key="7">
    <source>
        <dbReference type="Proteomes" id="UP000063236"/>
    </source>
</evidence>
<dbReference type="PANTHER" id="PTHR21496">
    <property type="entry name" value="FERREDOXIN-RELATED"/>
    <property type="match status" value="1"/>
</dbReference>
<dbReference type="EMBL" id="LPJV01000059">
    <property type="protein sequence ID" value="KWF46734.1"/>
    <property type="molecule type" value="Genomic_DNA"/>
</dbReference>
<keyword evidence="3" id="KW-0408">Iron</keyword>
<evidence type="ECO:0000313" key="6">
    <source>
        <dbReference type="EMBL" id="KWF46734.1"/>
    </source>
</evidence>
<evidence type="ECO:0000256" key="1">
    <source>
        <dbReference type="ARBA" id="ARBA00022714"/>
    </source>
</evidence>
<gene>
    <name evidence="6" type="ORF">WL88_25830</name>
</gene>
<dbReference type="PROSITE" id="PS51296">
    <property type="entry name" value="RIESKE"/>
    <property type="match status" value="1"/>
</dbReference>
<evidence type="ECO:0000256" key="2">
    <source>
        <dbReference type="ARBA" id="ARBA00022723"/>
    </source>
</evidence>
<dbReference type="AlphaFoldDB" id="A0AAW3PAL3"/>
<proteinExistence type="predicted"/>
<dbReference type="InterPro" id="IPR036922">
    <property type="entry name" value="Rieske_2Fe-2S_sf"/>
</dbReference>
<evidence type="ECO:0000256" key="4">
    <source>
        <dbReference type="ARBA" id="ARBA00023014"/>
    </source>
</evidence>
<dbReference type="RefSeq" id="WP_060188610.1">
    <property type="nucleotide sequence ID" value="NZ_LPJS01000026.1"/>
</dbReference>
<organism evidence="6 7">
    <name type="scientific">Burkholderia diffusa</name>
    <dbReference type="NCBI Taxonomy" id="488732"/>
    <lineage>
        <taxon>Bacteria</taxon>
        <taxon>Pseudomonadati</taxon>
        <taxon>Pseudomonadota</taxon>
        <taxon>Betaproteobacteria</taxon>
        <taxon>Burkholderiales</taxon>
        <taxon>Burkholderiaceae</taxon>
        <taxon>Burkholderia</taxon>
        <taxon>Burkholderia cepacia complex</taxon>
    </lineage>
</organism>
<dbReference type="CDD" id="cd03528">
    <property type="entry name" value="Rieske_RO_ferredoxin"/>
    <property type="match status" value="1"/>
</dbReference>
<evidence type="ECO:0000256" key="3">
    <source>
        <dbReference type="ARBA" id="ARBA00023004"/>
    </source>
</evidence>
<dbReference type="PANTHER" id="PTHR21496:SF23">
    <property type="entry name" value="3-PHENYLPROPIONATE_CINNAMIC ACID DIOXYGENASE FERREDOXIN SUBUNIT"/>
    <property type="match status" value="1"/>
</dbReference>
<name>A0AAW3PAL3_9BURK</name>
<dbReference type="GO" id="GO:0051537">
    <property type="term" value="F:2 iron, 2 sulfur cluster binding"/>
    <property type="evidence" value="ECO:0007669"/>
    <property type="project" value="UniProtKB-KW"/>
</dbReference>
<dbReference type="Gene3D" id="2.102.10.10">
    <property type="entry name" value="Rieske [2Fe-2S] iron-sulphur domain"/>
    <property type="match status" value="1"/>
</dbReference>